<evidence type="ECO:0000256" key="1">
    <source>
        <dbReference type="SAM" id="Phobius"/>
    </source>
</evidence>
<dbReference type="Proteomes" id="UP000037392">
    <property type="component" value="Unassembled WGS sequence"/>
</dbReference>
<name>A0A0J9BW99_9FIRM</name>
<evidence type="ECO:0000313" key="3">
    <source>
        <dbReference type="EMBL" id="KMW16479.1"/>
    </source>
</evidence>
<keyword evidence="1" id="KW-1133">Transmembrane helix</keyword>
<proteinExistence type="predicted"/>
<organism evidence="3 4">
    <name type="scientific">[Clostridium] citroniae WAL-19142</name>
    <dbReference type="NCBI Taxonomy" id="742734"/>
    <lineage>
        <taxon>Bacteria</taxon>
        <taxon>Bacillati</taxon>
        <taxon>Bacillota</taxon>
        <taxon>Clostridia</taxon>
        <taxon>Lachnospirales</taxon>
        <taxon>Lachnospiraceae</taxon>
        <taxon>Enterocloster</taxon>
    </lineage>
</organism>
<feature type="signal peptide" evidence="2">
    <location>
        <begin position="1"/>
        <end position="33"/>
    </location>
</feature>
<feature type="transmembrane region" description="Helical" evidence="1">
    <location>
        <begin position="319"/>
        <end position="340"/>
    </location>
</feature>
<dbReference type="RefSeq" id="WP_048930557.1">
    <property type="nucleotide sequence ID" value="NZ_KQ235881.1"/>
</dbReference>
<keyword evidence="1" id="KW-0472">Membrane</keyword>
<evidence type="ECO:0000313" key="4">
    <source>
        <dbReference type="Proteomes" id="UP000037392"/>
    </source>
</evidence>
<evidence type="ECO:0000256" key="2">
    <source>
        <dbReference type="SAM" id="SignalP"/>
    </source>
</evidence>
<dbReference type="GeneID" id="93161659"/>
<comment type="caution">
    <text evidence="3">The sequence shown here is derived from an EMBL/GenBank/DDBJ whole genome shotgun (WGS) entry which is preliminary data.</text>
</comment>
<accession>A0A0J9BW99</accession>
<keyword evidence="1" id="KW-0812">Transmembrane</keyword>
<feature type="chain" id="PRO_5039097842" evidence="2">
    <location>
        <begin position="34"/>
        <end position="413"/>
    </location>
</feature>
<feature type="transmembrane region" description="Helical" evidence="1">
    <location>
        <begin position="246"/>
        <end position="266"/>
    </location>
</feature>
<dbReference type="EMBL" id="ADLK01000029">
    <property type="protein sequence ID" value="KMW16479.1"/>
    <property type="molecule type" value="Genomic_DNA"/>
</dbReference>
<sequence>MKNNRFAHYRALTISAILAAVLWCAACSFYSTAISHCTSVSIKWEKNGVSPSELIRQQTYARQDGAGNQPEVTLWQIYPEQEIMASDKKKMKADVVDVFGDCGDISSSMLADGAYPARSDASGCAVSTGLAFSLWGSINVIGVPVKAEGKQFYVRGIFEEEEPRLFLQAQAESEEPLSNMQLTFTDPGAGERAGQYLSSAGFPVGGILDLTLFAWVLGMILRFPAIILAFGILGRVIRHGKRLYRYPLLLAIYLLMAFGILAVLWFCMDLPEFPSEFIPAMWSDFEFWENLFKEQGKNMVYWMAAGPSFRDIELWTSSFMAVLLSVCASAFTAAAAMLVSIRSYKRMIFYCAAYTLTLGLISFKIASAHNMTFCKAMYFLPFLWICVDFLFYCLKETLAADVREGRILDEEKM</sequence>
<keyword evidence="2" id="KW-0732">Signal</keyword>
<gene>
    <name evidence="3" type="ORF">HMPREF9470_03979</name>
</gene>
<feature type="transmembrane region" description="Helical" evidence="1">
    <location>
        <begin position="347"/>
        <end position="366"/>
    </location>
</feature>
<reference evidence="3 4" key="1">
    <citation type="submission" date="2011-04" db="EMBL/GenBank/DDBJ databases">
        <title>The Genome Sequence of Clostridium citroniae WAL-19142.</title>
        <authorList>
            <consortium name="The Broad Institute Genome Sequencing Platform"/>
            <person name="Earl A."/>
            <person name="Ward D."/>
            <person name="Feldgarden M."/>
            <person name="Gevers D."/>
            <person name="Warren Y.A."/>
            <person name="Tyrrell K.L."/>
            <person name="Citron D.M."/>
            <person name="Goldstein E.J."/>
            <person name="Daigneault M."/>
            <person name="Allen-Vercoe E."/>
            <person name="Young S.K."/>
            <person name="Zeng Q."/>
            <person name="Gargeya S."/>
            <person name="Fitzgerald M."/>
            <person name="Haas B."/>
            <person name="Abouelleil A."/>
            <person name="Alvarado L."/>
            <person name="Arachchi H.M."/>
            <person name="Berlin A."/>
            <person name="Brown A."/>
            <person name="Chapman S.B."/>
            <person name="Chen Z."/>
            <person name="Dunbar C."/>
            <person name="Freedman E."/>
            <person name="Gearin G."/>
            <person name="Gellesch M."/>
            <person name="Goldberg J."/>
            <person name="Griggs A."/>
            <person name="Gujja S."/>
            <person name="Heilman E.R."/>
            <person name="Heiman D."/>
            <person name="Howarth C."/>
            <person name="Larson L."/>
            <person name="Lui A."/>
            <person name="MacDonald P.J."/>
            <person name="Mehta T."/>
            <person name="Montmayeur A."/>
            <person name="Murphy C."/>
            <person name="Neiman D."/>
            <person name="Pearson M."/>
            <person name="Priest M."/>
            <person name="Roberts A."/>
            <person name="Saif S."/>
            <person name="Shea T."/>
            <person name="Shenoy N."/>
            <person name="Sisk P."/>
            <person name="Stolte C."/>
            <person name="Sykes S."/>
            <person name="White J."/>
            <person name="Yandava C."/>
            <person name="Wortman J."/>
            <person name="Nusbaum C."/>
            <person name="Birren B."/>
        </authorList>
    </citation>
    <scope>NUCLEOTIDE SEQUENCE [LARGE SCALE GENOMIC DNA]</scope>
    <source>
        <strain evidence="3 4">WAL-19142</strain>
    </source>
</reference>
<dbReference type="OrthoDB" id="1864188at2"/>
<dbReference type="AlphaFoldDB" id="A0A0J9BW99"/>
<dbReference type="PATRIC" id="fig|742734.4.peg.4265"/>
<feature type="transmembrane region" description="Helical" evidence="1">
    <location>
        <begin position="378"/>
        <end position="394"/>
    </location>
</feature>
<feature type="transmembrane region" description="Helical" evidence="1">
    <location>
        <begin position="212"/>
        <end position="234"/>
    </location>
</feature>
<protein>
    <submittedName>
        <fullName evidence="3">Uncharacterized protein</fullName>
    </submittedName>
</protein>